<comment type="subcellular location">
    <subcellularLocation>
        <location evidence="1 10">Cell membrane</location>
        <topology evidence="1 10">Multi-pass membrane protein</topology>
    </subcellularLocation>
</comment>
<evidence type="ECO:0000256" key="7">
    <source>
        <dbReference type="ARBA" id="ARBA00023136"/>
    </source>
</evidence>
<keyword evidence="5 10" id="KW-0812">Transmembrane</keyword>
<feature type="transmembrane region" description="Helical" evidence="10">
    <location>
        <begin position="80"/>
        <end position="99"/>
    </location>
</feature>
<feature type="domain" description="Casparian strip membrane protein" evidence="11">
    <location>
        <begin position="212"/>
        <end position="283"/>
    </location>
</feature>
<protein>
    <recommendedName>
        <fullName evidence="10">CASP-like protein</fullName>
    </recommendedName>
</protein>
<organism evidence="12 13">
    <name type="scientific">Hevea brasiliensis</name>
    <name type="common">Para rubber tree</name>
    <name type="synonym">Siphonia brasiliensis</name>
    <dbReference type="NCBI Taxonomy" id="3981"/>
    <lineage>
        <taxon>Eukaryota</taxon>
        <taxon>Viridiplantae</taxon>
        <taxon>Streptophyta</taxon>
        <taxon>Embryophyta</taxon>
        <taxon>Tracheophyta</taxon>
        <taxon>Spermatophyta</taxon>
        <taxon>Magnoliopsida</taxon>
        <taxon>eudicotyledons</taxon>
        <taxon>Gunneridae</taxon>
        <taxon>Pentapetalae</taxon>
        <taxon>rosids</taxon>
        <taxon>fabids</taxon>
        <taxon>Malpighiales</taxon>
        <taxon>Euphorbiaceae</taxon>
        <taxon>Crotonoideae</taxon>
        <taxon>Micrandreae</taxon>
        <taxon>Hevea</taxon>
    </lineage>
</organism>
<dbReference type="PANTHER" id="PTHR36488">
    <property type="entry name" value="CASP-LIKE PROTEIN 1U1"/>
    <property type="match status" value="1"/>
</dbReference>
<feature type="transmembrane region" description="Helical" evidence="10">
    <location>
        <begin position="119"/>
        <end position="145"/>
    </location>
</feature>
<dbReference type="Proteomes" id="UP000467840">
    <property type="component" value="Chromosome 9"/>
</dbReference>
<evidence type="ECO:0000256" key="1">
    <source>
        <dbReference type="ARBA" id="ARBA00004651"/>
    </source>
</evidence>
<keyword evidence="6 10" id="KW-1133">Transmembrane helix</keyword>
<dbReference type="Pfam" id="PF04535">
    <property type="entry name" value="CASP_dom"/>
    <property type="match status" value="2"/>
</dbReference>
<evidence type="ECO:0000256" key="10">
    <source>
        <dbReference type="RuleBase" id="RU361233"/>
    </source>
</evidence>
<sequence>MMKSESTAIDVPESGTVSKGKASLMAAPRDGKKGIAIFDFILRLGALVSALAAAATMGTSDETLTFFNQFFQFQASYDDIPTFQFFVIAMAMVAGYLVLSLPFSMVSIVRPHAAGPRSLLLIFDTVTLALNTSAAAAAADIVYLAHNGNATTNWFAICLQFGDFCRKVSGAVVASFASAVAFMLLVVMSGLALRGIKYTHTHTHTMIMEPQSLVLLKSSLLLKIAGSVALTLNTAAAAAAAAIVYLAHNGNQSSNWLAICVQFGDFCQKVSGAVVASFVSVVVFMLLVVISGLALRKQN</sequence>
<keyword evidence="13" id="KW-1185">Reference proteome</keyword>
<dbReference type="PANTHER" id="PTHR36488:SF11">
    <property type="entry name" value="CASP-LIKE PROTEIN"/>
    <property type="match status" value="1"/>
</dbReference>
<dbReference type="InterPro" id="IPR006459">
    <property type="entry name" value="CASP/CASPL"/>
</dbReference>
<dbReference type="GO" id="GO:0071555">
    <property type="term" value="P:cell wall organization"/>
    <property type="evidence" value="ECO:0007669"/>
    <property type="project" value="UniProtKB-KW"/>
</dbReference>
<feature type="transmembrane region" description="Helical" evidence="10">
    <location>
        <begin position="273"/>
        <end position="295"/>
    </location>
</feature>
<proteinExistence type="inferred from homology"/>
<feature type="transmembrane region" description="Helical" evidence="10">
    <location>
        <begin position="40"/>
        <end position="60"/>
    </location>
</feature>
<keyword evidence="8" id="KW-0961">Cell wall biogenesis/degradation</keyword>
<evidence type="ECO:0000256" key="9">
    <source>
        <dbReference type="ARBA" id="ARBA00025302"/>
    </source>
</evidence>
<evidence type="ECO:0000256" key="2">
    <source>
        <dbReference type="ARBA" id="ARBA00007651"/>
    </source>
</evidence>
<evidence type="ECO:0000256" key="4">
    <source>
        <dbReference type="ARBA" id="ARBA00022475"/>
    </source>
</evidence>
<comment type="caution">
    <text evidence="12">The sequence shown here is derived from an EMBL/GenBank/DDBJ whole genome shotgun (WGS) entry which is preliminary data.</text>
</comment>
<evidence type="ECO:0000256" key="5">
    <source>
        <dbReference type="ARBA" id="ARBA00022692"/>
    </source>
</evidence>
<keyword evidence="4 10" id="KW-1003">Cell membrane</keyword>
<comment type="subunit">
    <text evidence="3 10">Homodimer and heterodimers.</text>
</comment>
<comment type="caution">
    <text evidence="10">Lacks conserved residue(s) required for the propagation of feature annotation.</text>
</comment>
<comment type="function">
    <text evidence="9">Regulates membrane-cell wall junctions and localized cell wall deposition. Required for establishment of the Casparian strip membrane domain (CSD) and the subsequent formation of Casparian strips, a cell wall modification of the root endodermis that determines an apoplastic barrier between the intraorganismal apoplasm and the extraorganismal apoplasm and prevents lateral diffusion.</text>
</comment>
<evidence type="ECO:0000313" key="13">
    <source>
        <dbReference type="Proteomes" id="UP000467840"/>
    </source>
</evidence>
<evidence type="ECO:0000313" key="12">
    <source>
        <dbReference type="EMBL" id="KAF2307662.1"/>
    </source>
</evidence>
<evidence type="ECO:0000256" key="3">
    <source>
        <dbReference type="ARBA" id="ARBA00011489"/>
    </source>
</evidence>
<dbReference type="InterPro" id="IPR044173">
    <property type="entry name" value="CASPL"/>
</dbReference>
<dbReference type="AlphaFoldDB" id="A0A6A6M1Y1"/>
<reference evidence="12 13" key="1">
    <citation type="journal article" date="2020" name="Mol. Plant">
        <title>The Chromosome-Based Rubber Tree Genome Provides New Insights into Spurge Genome Evolution and Rubber Biosynthesis.</title>
        <authorList>
            <person name="Liu J."/>
            <person name="Shi C."/>
            <person name="Shi C.C."/>
            <person name="Li W."/>
            <person name="Zhang Q.J."/>
            <person name="Zhang Y."/>
            <person name="Li K."/>
            <person name="Lu H.F."/>
            <person name="Shi C."/>
            <person name="Zhu S.T."/>
            <person name="Xiao Z.Y."/>
            <person name="Nan H."/>
            <person name="Yue Y."/>
            <person name="Zhu X.G."/>
            <person name="Wu Y."/>
            <person name="Hong X.N."/>
            <person name="Fan G.Y."/>
            <person name="Tong Y."/>
            <person name="Zhang D."/>
            <person name="Mao C.L."/>
            <person name="Liu Y.L."/>
            <person name="Hao S.J."/>
            <person name="Liu W.Q."/>
            <person name="Lv M.Q."/>
            <person name="Zhang H.B."/>
            <person name="Liu Y."/>
            <person name="Hu-Tang G.R."/>
            <person name="Wang J.P."/>
            <person name="Wang J.H."/>
            <person name="Sun Y.H."/>
            <person name="Ni S.B."/>
            <person name="Chen W.B."/>
            <person name="Zhang X.C."/>
            <person name="Jiao Y.N."/>
            <person name="Eichler E.E."/>
            <person name="Li G.H."/>
            <person name="Liu X."/>
            <person name="Gao L.Z."/>
        </authorList>
    </citation>
    <scope>NUCLEOTIDE SEQUENCE [LARGE SCALE GENOMIC DNA]</scope>
    <source>
        <strain evidence="13">cv. GT1</strain>
        <tissue evidence="12">Leaf</tissue>
    </source>
</reference>
<dbReference type="NCBIfam" id="TIGR01569">
    <property type="entry name" value="A_tha_TIGR01569"/>
    <property type="match status" value="2"/>
</dbReference>
<comment type="similarity">
    <text evidence="2 10">Belongs to the Casparian strip membrane proteins (CASP) family.</text>
</comment>
<feature type="transmembrane region" description="Helical" evidence="10">
    <location>
        <begin position="171"/>
        <end position="193"/>
    </location>
</feature>
<dbReference type="EMBL" id="JAAGAX010000008">
    <property type="protein sequence ID" value="KAF2307662.1"/>
    <property type="molecule type" value="Genomic_DNA"/>
</dbReference>
<evidence type="ECO:0000259" key="11">
    <source>
        <dbReference type="Pfam" id="PF04535"/>
    </source>
</evidence>
<feature type="transmembrane region" description="Helical" evidence="10">
    <location>
        <begin position="214"/>
        <end position="247"/>
    </location>
</feature>
<accession>A0A6A6M1Y1</accession>
<name>A0A6A6M1Y1_HEVBR</name>
<dbReference type="InterPro" id="IPR006702">
    <property type="entry name" value="CASP_dom"/>
</dbReference>
<keyword evidence="7 10" id="KW-0472">Membrane</keyword>
<feature type="domain" description="Casparian strip membrane protein" evidence="11">
    <location>
        <begin position="33"/>
        <end position="181"/>
    </location>
</feature>
<dbReference type="GO" id="GO:0005886">
    <property type="term" value="C:plasma membrane"/>
    <property type="evidence" value="ECO:0007669"/>
    <property type="project" value="UniProtKB-SubCell"/>
</dbReference>
<evidence type="ECO:0000256" key="8">
    <source>
        <dbReference type="ARBA" id="ARBA00023316"/>
    </source>
</evidence>
<gene>
    <name evidence="12" type="ORF">GH714_030663</name>
</gene>
<evidence type="ECO:0000256" key="6">
    <source>
        <dbReference type="ARBA" id="ARBA00022989"/>
    </source>
</evidence>